<dbReference type="InterPro" id="IPR043502">
    <property type="entry name" value="DNA/RNA_pol_sf"/>
</dbReference>
<evidence type="ECO:0000256" key="3">
    <source>
        <dbReference type="ARBA" id="ARBA00022695"/>
    </source>
</evidence>
<accession>A0A428XR18</accession>
<dbReference type="GO" id="GO:0051607">
    <property type="term" value="P:defense response to virus"/>
    <property type="evidence" value="ECO:0007669"/>
    <property type="project" value="UniProtKB-KW"/>
</dbReference>
<dbReference type="CDD" id="cd01651">
    <property type="entry name" value="RT_G2_intron"/>
    <property type="match status" value="1"/>
</dbReference>
<keyword evidence="5" id="KW-0460">Magnesium</keyword>
<dbReference type="EC" id="2.7.7.49" evidence="1"/>
<dbReference type="PRINTS" id="PR00866">
    <property type="entry name" value="RNADNAPOLMS"/>
</dbReference>
<comment type="caution">
    <text evidence="12">The sequence shown here is derived from an EMBL/GenBank/DDBJ whole genome shotgun (WGS) entry which is preliminary data.</text>
</comment>
<comment type="function">
    <text evidence="8">Poorly processive, error-prone DNA polymerase involved in untargeted mutagenesis. Copies undamaged DNA at stalled replication forks, which arise in vivo from mismatched or misaligned primer ends. These misaligned primers can be extended by PolIV. Exhibits no 3'-5' exonuclease (proofreading) activity. May be involved in translesional synthesis, in conjunction with the beta clamp from PolIII.</text>
</comment>
<dbReference type="PANTHER" id="PTHR34047:SF3">
    <property type="entry name" value="BLR2052 PROTEIN"/>
    <property type="match status" value="1"/>
</dbReference>
<dbReference type="Gene3D" id="3.30.70.270">
    <property type="match status" value="1"/>
</dbReference>
<dbReference type="GO" id="GO:0003964">
    <property type="term" value="F:RNA-directed DNA polymerase activity"/>
    <property type="evidence" value="ECO:0007669"/>
    <property type="project" value="UniProtKB-KW"/>
</dbReference>
<evidence type="ECO:0000313" key="12">
    <source>
        <dbReference type="EMBL" id="RSM57722.1"/>
    </source>
</evidence>
<evidence type="ECO:0000256" key="6">
    <source>
        <dbReference type="ARBA" id="ARBA00022918"/>
    </source>
</evidence>
<dbReference type="GO" id="GO:0003723">
    <property type="term" value="F:RNA binding"/>
    <property type="evidence" value="ECO:0007669"/>
    <property type="project" value="InterPro"/>
</dbReference>
<evidence type="ECO:0000256" key="10">
    <source>
        <dbReference type="ARBA" id="ARBA00048173"/>
    </source>
</evidence>
<dbReference type="InterPro" id="IPR013597">
    <property type="entry name" value="Mat_intron_G2"/>
</dbReference>
<dbReference type="InterPro" id="IPR000123">
    <property type="entry name" value="Reverse_transcriptase_msDNA"/>
</dbReference>
<keyword evidence="4" id="KW-0479">Metal-binding</keyword>
<dbReference type="InterPro" id="IPR000477">
    <property type="entry name" value="RT_dom"/>
</dbReference>
<dbReference type="AlphaFoldDB" id="A0A428XR18"/>
<proteinExistence type="inferred from homology"/>
<dbReference type="RefSeq" id="WP_037276249.1">
    <property type="nucleotide sequence ID" value="NZ_QHKI01000163.1"/>
</dbReference>
<comment type="similarity">
    <text evidence="9">Belongs to the bacterial reverse transcriptase family.</text>
</comment>
<evidence type="ECO:0000256" key="2">
    <source>
        <dbReference type="ARBA" id="ARBA00022679"/>
    </source>
</evidence>
<keyword evidence="6 12" id="KW-0695">RNA-directed DNA polymerase</keyword>
<dbReference type="NCBIfam" id="TIGR04416">
    <property type="entry name" value="group_II_RT_mat"/>
    <property type="match status" value="1"/>
</dbReference>
<evidence type="ECO:0000256" key="7">
    <source>
        <dbReference type="ARBA" id="ARBA00023118"/>
    </source>
</evidence>
<gene>
    <name evidence="12" type="primary">ltrA</name>
    <name evidence="12" type="ORF">DMH04_56610</name>
</gene>
<reference evidence="12 13" key="1">
    <citation type="submission" date="2018-05" db="EMBL/GenBank/DDBJ databases">
        <title>Evolution of GPA BGCs.</title>
        <authorList>
            <person name="Waglechner N."/>
            <person name="Wright G.D."/>
        </authorList>
    </citation>
    <scope>NUCLEOTIDE SEQUENCE [LARGE SCALE GENOMIC DNA]</scope>
    <source>
        <strain evidence="12 13">A82846</strain>
    </source>
</reference>
<dbReference type="PANTHER" id="PTHR34047">
    <property type="entry name" value="NUCLEAR INTRON MATURASE 1, MITOCHONDRIAL-RELATED"/>
    <property type="match status" value="1"/>
</dbReference>
<keyword evidence="3" id="KW-0548">Nucleotidyltransferase</keyword>
<dbReference type="EMBL" id="QHKI01000163">
    <property type="protein sequence ID" value="RSM57722.1"/>
    <property type="molecule type" value="Genomic_DNA"/>
</dbReference>
<feature type="domain" description="Reverse transcriptase" evidence="11">
    <location>
        <begin position="51"/>
        <end position="294"/>
    </location>
</feature>
<keyword evidence="7" id="KW-0051">Antiviral defense</keyword>
<evidence type="ECO:0000256" key="8">
    <source>
        <dbReference type="ARBA" id="ARBA00025589"/>
    </source>
</evidence>
<dbReference type="GO" id="GO:0046872">
    <property type="term" value="F:metal ion binding"/>
    <property type="evidence" value="ECO:0007669"/>
    <property type="project" value="UniProtKB-KW"/>
</dbReference>
<comment type="catalytic activity">
    <reaction evidence="10">
        <text>DNA(n) + a 2'-deoxyribonucleoside 5'-triphosphate = DNA(n+1) + diphosphate</text>
        <dbReference type="Rhea" id="RHEA:22508"/>
        <dbReference type="Rhea" id="RHEA-COMP:17339"/>
        <dbReference type="Rhea" id="RHEA-COMP:17340"/>
        <dbReference type="ChEBI" id="CHEBI:33019"/>
        <dbReference type="ChEBI" id="CHEBI:61560"/>
        <dbReference type="ChEBI" id="CHEBI:173112"/>
        <dbReference type="EC" id="2.7.7.49"/>
    </reaction>
</comment>
<evidence type="ECO:0000256" key="9">
    <source>
        <dbReference type="ARBA" id="ARBA00034120"/>
    </source>
</evidence>
<evidence type="ECO:0000313" key="13">
    <source>
        <dbReference type="Proteomes" id="UP000287547"/>
    </source>
</evidence>
<dbReference type="OrthoDB" id="1550386at2"/>
<dbReference type="Pfam" id="PF08388">
    <property type="entry name" value="GIIM"/>
    <property type="match status" value="1"/>
</dbReference>
<dbReference type="SUPFAM" id="SSF56672">
    <property type="entry name" value="DNA/RNA polymerases"/>
    <property type="match status" value="1"/>
</dbReference>
<dbReference type="InterPro" id="IPR030931">
    <property type="entry name" value="Group_II_RT_mat"/>
</dbReference>
<name>A0A428XR18_KIBAR</name>
<evidence type="ECO:0000259" key="11">
    <source>
        <dbReference type="PROSITE" id="PS50878"/>
    </source>
</evidence>
<dbReference type="Pfam" id="PF00078">
    <property type="entry name" value="RVT_1"/>
    <property type="match status" value="1"/>
</dbReference>
<dbReference type="PROSITE" id="PS50878">
    <property type="entry name" value="RT_POL"/>
    <property type="match status" value="1"/>
</dbReference>
<evidence type="ECO:0000256" key="4">
    <source>
        <dbReference type="ARBA" id="ARBA00022723"/>
    </source>
</evidence>
<dbReference type="Proteomes" id="UP000287547">
    <property type="component" value="Unassembled WGS sequence"/>
</dbReference>
<evidence type="ECO:0000256" key="1">
    <source>
        <dbReference type="ARBA" id="ARBA00012493"/>
    </source>
</evidence>
<dbReference type="InterPro" id="IPR051083">
    <property type="entry name" value="GrpII_Intron_Splice-Mob/Def"/>
</dbReference>
<evidence type="ECO:0000256" key="5">
    <source>
        <dbReference type="ARBA" id="ARBA00022842"/>
    </source>
</evidence>
<dbReference type="InterPro" id="IPR043128">
    <property type="entry name" value="Rev_trsase/Diguanyl_cyclase"/>
</dbReference>
<sequence>MSEPQDKPFKISKRLVWEAYERVRANKGAAGADRQSIEDFESDLRNNLYRIWNRMSSGTYFPPPVMAVEIPKTGSGGGTRILGVPTVADRVAQTVAAMALEARTESIFHDDSYGYRPRRSALDAVAKCRQRCWKKDWVIDLDVAKFFDSVPWDLMVKAVQANITTDQKWVLLYVKRWLAAPIQQPNGTLVERDRGTPQGSAVSPVLANLFMHYAFDSWLEREFPTVEFERYADDAVVHCATERQARQVLAALAERMEEVGLRLHPGKTKIVYCKDSRRRGSFEHISFRFLGYTFRPRKAQYPDGRAFTSFLPAVSAEALKAMSRRVRSWRIHLRVRDDLGELAEWINPVVAGWMNYYGRFYRSQLYPFLRRINTYLVRWARKKYKRLRSFKRRRAWWTGLLDREPGLFRHWAWEREFSWGG</sequence>
<keyword evidence="2" id="KW-0808">Transferase</keyword>
<protein>
    <recommendedName>
        <fullName evidence="1">RNA-directed DNA polymerase</fullName>
        <ecNumber evidence="1">2.7.7.49</ecNumber>
    </recommendedName>
</protein>
<organism evidence="12 13">
    <name type="scientific">Kibdelosporangium aridum</name>
    <dbReference type="NCBI Taxonomy" id="2030"/>
    <lineage>
        <taxon>Bacteria</taxon>
        <taxon>Bacillati</taxon>
        <taxon>Actinomycetota</taxon>
        <taxon>Actinomycetes</taxon>
        <taxon>Pseudonocardiales</taxon>
        <taxon>Pseudonocardiaceae</taxon>
        <taxon>Kibdelosporangium</taxon>
    </lineage>
</organism>